<gene>
    <name evidence="3" type="ORF">FUA23_00235</name>
</gene>
<dbReference type="AlphaFoldDB" id="A0A5C7FN59"/>
<organism evidence="3 4">
    <name type="scientific">Neolewinella aurantiaca</name>
    <dbReference type="NCBI Taxonomy" id="2602767"/>
    <lineage>
        <taxon>Bacteria</taxon>
        <taxon>Pseudomonadati</taxon>
        <taxon>Bacteroidota</taxon>
        <taxon>Saprospiria</taxon>
        <taxon>Saprospirales</taxon>
        <taxon>Lewinellaceae</taxon>
        <taxon>Neolewinella</taxon>
    </lineage>
</organism>
<keyword evidence="4" id="KW-1185">Reference proteome</keyword>
<evidence type="ECO:0000313" key="4">
    <source>
        <dbReference type="Proteomes" id="UP000321907"/>
    </source>
</evidence>
<dbReference type="GO" id="GO:0017057">
    <property type="term" value="F:6-phosphogluconolactonase activity"/>
    <property type="evidence" value="ECO:0007669"/>
    <property type="project" value="TreeGrafter"/>
</dbReference>
<name>A0A5C7FN59_9BACT</name>
<dbReference type="RefSeq" id="WP_147928686.1">
    <property type="nucleotide sequence ID" value="NZ_VOXD01000001.1"/>
</dbReference>
<evidence type="ECO:0000313" key="3">
    <source>
        <dbReference type="EMBL" id="TXF91645.1"/>
    </source>
</evidence>
<dbReference type="EMBL" id="VOXD01000001">
    <property type="protein sequence ID" value="TXF91645.1"/>
    <property type="molecule type" value="Genomic_DNA"/>
</dbReference>
<dbReference type="PANTHER" id="PTHR30344">
    <property type="entry name" value="6-PHOSPHOGLUCONOLACTONASE-RELATED"/>
    <property type="match status" value="1"/>
</dbReference>
<dbReference type="InterPro" id="IPR050282">
    <property type="entry name" value="Cycloisomerase_2"/>
</dbReference>
<dbReference type="InterPro" id="IPR011048">
    <property type="entry name" value="Haem_d1_sf"/>
</dbReference>
<keyword evidence="2" id="KW-0313">Glucose metabolism</keyword>
<dbReference type="SUPFAM" id="SSF51004">
    <property type="entry name" value="C-terminal (heme d1) domain of cytochrome cd1-nitrite reductase"/>
    <property type="match status" value="1"/>
</dbReference>
<accession>A0A5C7FN59</accession>
<dbReference type="InterPro" id="IPR019405">
    <property type="entry name" value="Lactonase_7-beta_prop"/>
</dbReference>
<dbReference type="Proteomes" id="UP000321907">
    <property type="component" value="Unassembled WGS sequence"/>
</dbReference>
<dbReference type="Gene3D" id="2.130.10.10">
    <property type="entry name" value="YVTN repeat-like/Quinoprotein amine dehydrogenase"/>
    <property type="match status" value="1"/>
</dbReference>
<comment type="similarity">
    <text evidence="1">Belongs to the cycloisomerase 2 family.</text>
</comment>
<protein>
    <submittedName>
        <fullName evidence="3">Lactonase family protein</fullName>
    </submittedName>
</protein>
<keyword evidence="2" id="KW-0119">Carbohydrate metabolism</keyword>
<dbReference type="InterPro" id="IPR015943">
    <property type="entry name" value="WD40/YVTN_repeat-like_dom_sf"/>
</dbReference>
<dbReference type="Pfam" id="PF10282">
    <property type="entry name" value="Lactonase"/>
    <property type="match status" value="1"/>
</dbReference>
<evidence type="ECO:0000256" key="1">
    <source>
        <dbReference type="ARBA" id="ARBA00005564"/>
    </source>
</evidence>
<proteinExistence type="inferred from homology"/>
<comment type="caution">
    <text evidence="3">The sequence shown here is derived from an EMBL/GenBank/DDBJ whole genome shotgun (WGS) entry which is preliminary data.</text>
</comment>
<dbReference type="OrthoDB" id="9790815at2"/>
<reference evidence="3 4" key="1">
    <citation type="submission" date="2019-08" db="EMBL/GenBank/DDBJ databases">
        <title>Lewinella sp. strain SSH13 Genome sequencing and assembly.</title>
        <authorList>
            <person name="Kim I."/>
        </authorList>
    </citation>
    <scope>NUCLEOTIDE SEQUENCE [LARGE SCALE GENOMIC DNA]</scope>
    <source>
        <strain evidence="3 4">SSH13</strain>
    </source>
</reference>
<dbReference type="GO" id="GO:0006006">
    <property type="term" value="P:glucose metabolic process"/>
    <property type="evidence" value="ECO:0007669"/>
    <property type="project" value="UniProtKB-KW"/>
</dbReference>
<dbReference type="PANTHER" id="PTHR30344:SF1">
    <property type="entry name" value="6-PHOSPHOGLUCONOLACTONASE"/>
    <property type="match status" value="1"/>
</dbReference>
<evidence type="ECO:0000256" key="2">
    <source>
        <dbReference type="ARBA" id="ARBA00022526"/>
    </source>
</evidence>
<dbReference type="GO" id="GO:0005829">
    <property type="term" value="C:cytosol"/>
    <property type="evidence" value="ECO:0007669"/>
    <property type="project" value="TreeGrafter"/>
</dbReference>
<sequence length="382" mass="41388">MNRNQLYFCLFLLSGFFQTCTPKAVVTEGIINNTAYIGAYTRDEGWVHGKSDGISQITVDPESGRILSKRSIASMVNPSFVLESESGDYLYAISEMARKGEPSGSLVALDINDGYRKLSELPTGGKASCHVEVDGTGKMLMTTNYLGGVAMAFLQKDDGTLVETDKFVVPEGVMPGKQPHLHSSNFSPSNRIVAVADLGLDRVWLFYPNPVTGKITPHAQGHVQLASGAGPRHTEWSADGQFLYVINELNGTVNVLSYNGAEDRFNNIQTISTLPEGFSGKNSCADIHLHPSGNFLYGSNRGHNSIVAYTVDKNSGKLELIGHHSTEGDFPRNFAIAPSGKFLYVANQNTSNITVHSINQKSGKLKSLGQSFDIATPVCIEF</sequence>